<protein>
    <submittedName>
        <fullName evidence="2">Membrane protein</fullName>
    </submittedName>
</protein>
<keyword evidence="3" id="KW-1185">Reference proteome</keyword>
<dbReference type="PANTHER" id="PTHR35337:SF1">
    <property type="entry name" value="SLR1478 PROTEIN"/>
    <property type="match status" value="1"/>
</dbReference>
<dbReference type="InterPro" id="IPR002798">
    <property type="entry name" value="SpoIIM-like"/>
</dbReference>
<proteinExistence type="predicted"/>
<name>A0A918PV13_9CAUL</name>
<dbReference type="Pfam" id="PF01944">
    <property type="entry name" value="SpoIIM"/>
    <property type="match status" value="1"/>
</dbReference>
<dbReference type="EMBL" id="BMZB01000001">
    <property type="protein sequence ID" value="GGZ24246.1"/>
    <property type="molecule type" value="Genomic_DNA"/>
</dbReference>
<feature type="transmembrane region" description="Helical" evidence="1">
    <location>
        <begin position="280"/>
        <end position="298"/>
    </location>
</feature>
<accession>A0A918PV13</accession>
<keyword evidence="1" id="KW-1133">Transmembrane helix</keyword>
<evidence type="ECO:0000313" key="3">
    <source>
        <dbReference type="Proteomes" id="UP000662572"/>
    </source>
</evidence>
<organism evidence="2 3">
    <name type="scientific">Asticcacaulis endophyticus</name>
    <dbReference type="NCBI Taxonomy" id="1395890"/>
    <lineage>
        <taxon>Bacteria</taxon>
        <taxon>Pseudomonadati</taxon>
        <taxon>Pseudomonadota</taxon>
        <taxon>Alphaproteobacteria</taxon>
        <taxon>Caulobacterales</taxon>
        <taxon>Caulobacteraceae</taxon>
        <taxon>Asticcacaulis</taxon>
    </lineage>
</organism>
<reference evidence="2" key="1">
    <citation type="journal article" date="2014" name="Int. J. Syst. Evol. Microbiol.">
        <title>Complete genome sequence of Corynebacterium casei LMG S-19264T (=DSM 44701T), isolated from a smear-ripened cheese.</title>
        <authorList>
            <consortium name="US DOE Joint Genome Institute (JGI-PGF)"/>
            <person name="Walter F."/>
            <person name="Albersmeier A."/>
            <person name="Kalinowski J."/>
            <person name="Ruckert C."/>
        </authorList>
    </citation>
    <scope>NUCLEOTIDE SEQUENCE</scope>
    <source>
        <strain evidence="2">KCTC 32296</strain>
    </source>
</reference>
<reference evidence="2" key="2">
    <citation type="submission" date="2020-09" db="EMBL/GenBank/DDBJ databases">
        <authorList>
            <person name="Sun Q."/>
            <person name="Kim S."/>
        </authorList>
    </citation>
    <scope>NUCLEOTIDE SEQUENCE</scope>
    <source>
        <strain evidence="2">KCTC 32296</strain>
    </source>
</reference>
<comment type="caution">
    <text evidence="2">The sequence shown here is derived from an EMBL/GenBank/DDBJ whole genome shotgun (WGS) entry which is preliminary data.</text>
</comment>
<dbReference type="RefSeq" id="WP_189484944.1">
    <property type="nucleotide sequence ID" value="NZ_BMZB01000001.1"/>
</dbReference>
<dbReference type="AlphaFoldDB" id="A0A918PV13"/>
<evidence type="ECO:0000256" key="1">
    <source>
        <dbReference type="SAM" id="Phobius"/>
    </source>
</evidence>
<sequence>MSDEDPAKPALQLKSQKFRDAREKDWRTLSRALDRLDQGKLNSFSTDELLNLPVLYRSAVSSLSMARSISLDRNLIGYLQGLCARAYMGIYGPHARFKDILTGYFGRQWPESVRRIGPEFLLSLACLVIGIVAGWLLCAGDQSWYSALVGEDMSGGRNLSASAADLKKTLEGSTDGLAVFSVFLMSHNTQVSIFAFALGVIAGIPTALLILHNGMLLGAMLWLFARQGLLVDFAGWLSIHGTTELLAIVLAGAAGFHMARRIMFPGNLTRKAALVDAGKLTGSVMLGVAIMLLLAGLLEGFGRQLITDTSARFGIGAVMLVTWTVYFTQVGRRLTLKFEEADHGRA</sequence>
<dbReference type="Proteomes" id="UP000662572">
    <property type="component" value="Unassembled WGS sequence"/>
</dbReference>
<feature type="transmembrane region" description="Helical" evidence="1">
    <location>
        <begin position="193"/>
        <end position="225"/>
    </location>
</feature>
<feature type="transmembrane region" description="Helical" evidence="1">
    <location>
        <begin position="310"/>
        <end position="328"/>
    </location>
</feature>
<feature type="transmembrane region" description="Helical" evidence="1">
    <location>
        <begin position="120"/>
        <end position="138"/>
    </location>
</feature>
<keyword evidence="1" id="KW-0472">Membrane</keyword>
<evidence type="ECO:0000313" key="2">
    <source>
        <dbReference type="EMBL" id="GGZ24246.1"/>
    </source>
</evidence>
<feature type="transmembrane region" description="Helical" evidence="1">
    <location>
        <begin position="237"/>
        <end position="259"/>
    </location>
</feature>
<gene>
    <name evidence="2" type="ORF">GCM10011273_06760</name>
</gene>
<keyword evidence="1" id="KW-0812">Transmembrane</keyword>
<dbReference type="PANTHER" id="PTHR35337">
    <property type="entry name" value="SLR1478 PROTEIN"/>
    <property type="match status" value="1"/>
</dbReference>